<reference evidence="1 2" key="1">
    <citation type="journal article" date="2019" name="Sci. Rep.">
        <title>Orb-weaving spider Araneus ventricosus genome elucidates the spidroin gene catalogue.</title>
        <authorList>
            <person name="Kono N."/>
            <person name="Nakamura H."/>
            <person name="Ohtoshi R."/>
            <person name="Moran D.A.P."/>
            <person name="Shinohara A."/>
            <person name="Yoshida Y."/>
            <person name="Fujiwara M."/>
            <person name="Mori M."/>
            <person name="Tomita M."/>
            <person name="Arakawa K."/>
        </authorList>
    </citation>
    <scope>NUCLEOTIDE SEQUENCE [LARGE SCALE GENOMIC DNA]</scope>
</reference>
<name>A0A4Y2SFG2_ARAVE</name>
<evidence type="ECO:0000313" key="1">
    <source>
        <dbReference type="EMBL" id="GBN86316.1"/>
    </source>
</evidence>
<gene>
    <name evidence="1" type="ORF">AVEN_119179_1</name>
</gene>
<proteinExistence type="predicted"/>
<keyword evidence="2" id="KW-1185">Reference proteome</keyword>
<evidence type="ECO:0000313" key="2">
    <source>
        <dbReference type="Proteomes" id="UP000499080"/>
    </source>
</evidence>
<sequence length="122" mass="13960">MKSNRSEEKKFVLNFKGYFLIKILSKIGIYWRKLAIGQINIQLAKISQNFLHLKRQTEITAIFSSSPATGRYSQAIEFLAIGELACPLYVTQSLEEEGCEWMGFLLSTSIPTLPFRKLLEPQ</sequence>
<dbReference type="EMBL" id="BGPR01021222">
    <property type="protein sequence ID" value="GBN86316.1"/>
    <property type="molecule type" value="Genomic_DNA"/>
</dbReference>
<protein>
    <submittedName>
        <fullName evidence="1">Uncharacterized protein</fullName>
    </submittedName>
</protein>
<organism evidence="1 2">
    <name type="scientific">Araneus ventricosus</name>
    <name type="common">Orbweaver spider</name>
    <name type="synonym">Epeira ventricosa</name>
    <dbReference type="NCBI Taxonomy" id="182803"/>
    <lineage>
        <taxon>Eukaryota</taxon>
        <taxon>Metazoa</taxon>
        <taxon>Ecdysozoa</taxon>
        <taxon>Arthropoda</taxon>
        <taxon>Chelicerata</taxon>
        <taxon>Arachnida</taxon>
        <taxon>Araneae</taxon>
        <taxon>Araneomorphae</taxon>
        <taxon>Entelegynae</taxon>
        <taxon>Araneoidea</taxon>
        <taxon>Araneidae</taxon>
        <taxon>Araneus</taxon>
    </lineage>
</organism>
<dbReference type="AlphaFoldDB" id="A0A4Y2SFG2"/>
<accession>A0A4Y2SFG2</accession>
<comment type="caution">
    <text evidence="1">The sequence shown here is derived from an EMBL/GenBank/DDBJ whole genome shotgun (WGS) entry which is preliminary data.</text>
</comment>
<dbReference type="Proteomes" id="UP000499080">
    <property type="component" value="Unassembled WGS sequence"/>
</dbReference>